<dbReference type="GO" id="GO:0061630">
    <property type="term" value="F:ubiquitin protein ligase activity"/>
    <property type="evidence" value="ECO:0007669"/>
    <property type="project" value="TreeGrafter"/>
</dbReference>
<keyword evidence="1" id="KW-0479">Metal-binding</keyword>
<dbReference type="SMART" id="SM00184">
    <property type="entry name" value="RING"/>
    <property type="match status" value="1"/>
</dbReference>
<dbReference type="GO" id="GO:0008270">
    <property type="term" value="F:zinc ion binding"/>
    <property type="evidence" value="ECO:0007669"/>
    <property type="project" value="UniProtKB-KW"/>
</dbReference>
<dbReference type="Gene3D" id="3.30.40.10">
    <property type="entry name" value="Zinc/RING finger domain, C3HC4 (zinc finger)"/>
    <property type="match status" value="1"/>
</dbReference>
<evidence type="ECO:0000256" key="4">
    <source>
        <dbReference type="PROSITE-ProRule" id="PRU00175"/>
    </source>
</evidence>
<proteinExistence type="predicted"/>
<feature type="region of interest" description="Disordered" evidence="5">
    <location>
        <begin position="230"/>
        <end position="269"/>
    </location>
</feature>
<dbReference type="SUPFAM" id="SSF57850">
    <property type="entry name" value="RING/U-box"/>
    <property type="match status" value="1"/>
</dbReference>
<organism evidence="7 8">
    <name type="scientific">Cnephaeus nilssonii</name>
    <name type="common">Northern bat</name>
    <name type="synonym">Eptesicus nilssonii</name>
    <dbReference type="NCBI Taxonomy" id="3371016"/>
    <lineage>
        <taxon>Eukaryota</taxon>
        <taxon>Metazoa</taxon>
        <taxon>Chordata</taxon>
        <taxon>Craniata</taxon>
        <taxon>Vertebrata</taxon>
        <taxon>Euteleostomi</taxon>
        <taxon>Mammalia</taxon>
        <taxon>Eutheria</taxon>
        <taxon>Laurasiatheria</taxon>
        <taxon>Chiroptera</taxon>
        <taxon>Yangochiroptera</taxon>
        <taxon>Vespertilionidae</taxon>
        <taxon>Cnephaeus</taxon>
    </lineage>
</organism>
<dbReference type="PANTHER" id="PTHR22791">
    <property type="entry name" value="RING-TYPE DOMAIN-CONTAINING PROTEIN"/>
    <property type="match status" value="1"/>
</dbReference>
<evidence type="ECO:0000259" key="6">
    <source>
        <dbReference type="PROSITE" id="PS50089"/>
    </source>
</evidence>
<sequence length="313" mass="34255">MSTGSCLRRKKIGEPAFPEHKGYVPLISPAPQSWHHFGLLPHPRTSSASVDIPGLRPSPPPHMPPQGAARPLRDASRGGVSFLKGARRGGARPKTRPGSQGGLVRAAHGVSRVSDTLESAAGSMQLLVKVPSLPERGELDCDICYRPFNLGARAPRRLPGTARARCGHKLCTACLRELAARGDRSGTAARVVRFRRVVTCPFCRAPTPLPRGGVTEIPVDPDLWSRLEEKARAEREPDEAGCPGREGGDADREADEEEESDKGSGPRSAGWRAFRRLWDRLLSPARRWRRPLPSNVLYCPEIKDFAHMTRCTL</sequence>
<gene>
    <name evidence="7" type="ORF">QTO34_009603</name>
</gene>
<evidence type="ECO:0000313" key="8">
    <source>
        <dbReference type="Proteomes" id="UP001177744"/>
    </source>
</evidence>
<dbReference type="EMBL" id="JAULJE010000020">
    <property type="protein sequence ID" value="KAK1331645.1"/>
    <property type="molecule type" value="Genomic_DNA"/>
</dbReference>
<keyword evidence="8" id="KW-1185">Reference proteome</keyword>
<name>A0AA40HI37_CNENI</name>
<dbReference type="PANTHER" id="PTHR22791:SF14">
    <property type="entry name" value="RING FINGER PROTEIN 227"/>
    <property type="match status" value="1"/>
</dbReference>
<evidence type="ECO:0000256" key="2">
    <source>
        <dbReference type="ARBA" id="ARBA00022771"/>
    </source>
</evidence>
<evidence type="ECO:0000256" key="5">
    <source>
        <dbReference type="SAM" id="MobiDB-lite"/>
    </source>
</evidence>
<dbReference type="InterPro" id="IPR017907">
    <property type="entry name" value="Znf_RING_CS"/>
</dbReference>
<comment type="caution">
    <text evidence="7">The sequence shown here is derived from an EMBL/GenBank/DDBJ whole genome shotgun (WGS) entry which is preliminary data.</text>
</comment>
<dbReference type="GO" id="GO:0016567">
    <property type="term" value="P:protein ubiquitination"/>
    <property type="evidence" value="ECO:0007669"/>
    <property type="project" value="TreeGrafter"/>
</dbReference>
<dbReference type="InterPro" id="IPR027952">
    <property type="entry name" value="DUF4632"/>
</dbReference>
<dbReference type="InterPro" id="IPR051435">
    <property type="entry name" value="RING_finger_E3_ubiq-ligases"/>
</dbReference>
<feature type="region of interest" description="Disordered" evidence="5">
    <location>
        <begin position="54"/>
        <end position="104"/>
    </location>
</feature>
<reference evidence="7" key="1">
    <citation type="submission" date="2023-06" db="EMBL/GenBank/DDBJ databases">
        <title>Reference genome for the Northern bat (Eptesicus nilssonii), a most northern bat species.</title>
        <authorList>
            <person name="Laine V.N."/>
            <person name="Pulliainen A.T."/>
            <person name="Lilley T.M."/>
        </authorList>
    </citation>
    <scope>NUCLEOTIDE SEQUENCE</scope>
    <source>
        <strain evidence="7">BLF_Eptnil</strain>
        <tissue evidence="7">Kidney</tissue>
    </source>
</reference>
<feature type="compositionally biased region" description="Basic residues" evidence="5">
    <location>
        <begin position="85"/>
        <end position="95"/>
    </location>
</feature>
<evidence type="ECO:0000313" key="7">
    <source>
        <dbReference type="EMBL" id="KAK1331645.1"/>
    </source>
</evidence>
<keyword evidence="2 4" id="KW-0863">Zinc-finger</keyword>
<feature type="domain" description="RING-type" evidence="6">
    <location>
        <begin position="141"/>
        <end position="204"/>
    </location>
</feature>
<accession>A0AA40HI37</accession>
<protein>
    <recommendedName>
        <fullName evidence="6">RING-type domain-containing protein</fullName>
    </recommendedName>
</protein>
<dbReference type="PROSITE" id="PS00518">
    <property type="entry name" value="ZF_RING_1"/>
    <property type="match status" value="1"/>
</dbReference>
<dbReference type="InterPro" id="IPR001841">
    <property type="entry name" value="Znf_RING"/>
</dbReference>
<evidence type="ECO:0000256" key="3">
    <source>
        <dbReference type="ARBA" id="ARBA00022833"/>
    </source>
</evidence>
<dbReference type="InterPro" id="IPR013083">
    <property type="entry name" value="Znf_RING/FYVE/PHD"/>
</dbReference>
<keyword evidence="3" id="KW-0862">Zinc</keyword>
<evidence type="ECO:0000256" key="1">
    <source>
        <dbReference type="ARBA" id="ARBA00022723"/>
    </source>
</evidence>
<dbReference type="Pfam" id="PF15451">
    <property type="entry name" value="DUF4632"/>
    <property type="match status" value="1"/>
</dbReference>
<dbReference type="AlphaFoldDB" id="A0AA40HI37"/>
<dbReference type="PROSITE" id="PS50089">
    <property type="entry name" value="ZF_RING_2"/>
    <property type="match status" value="1"/>
</dbReference>
<dbReference type="Proteomes" id="UP001177744">
    <property type="component" value="Unassembled WGS sequence"/>
</dbReference>